<accession>A0A672I5S4</accession>
<evidence type="ECO:0000313" key="3">
    <source>
        <dbReference type="Proteomes" id="UP000472267"/>
    </source>
</evidence>
<keyword evidence="3" id="KW-1185">Reference proteome</keyword>
<name>A0A672I5S4_SALFA</name>
<evidence type="ECO:0000259" key="1">
    <source>
        <dbReference type="PROSITE" id="PS50853"/>
    </source>
</evidence>
<dbReference type="SMART" id="SM00060">
    <property type="entry name" value="FN3"/>
    <property type="match status" value="3"/>
</dbReference>
<dbReference type="InterPro" id="IPR013783">
    <property type="entry name" value="Ig-like_fold"/>
</dbReference>
<proteinExistence type="predicted"/>
<feature type="domain" description="Fibronectin type-III" evidence="1">
    <location>
        <begin position="453"/>
        <end position="540"/>
    </location>
</feature>
<reference evidence="2" key="2">
    <citation type="submission" date="2025-08" db="UniProtKB">
        <authorList>
            <consortium name="Ensembl"/>
        </authorList>
    </citation>
    <scope>IDENTIFICATION</scope>
</reference>
<dbReference type="Proteomes" id="UP000472267">
    <property type="component" value="Chromosome 23"/>
</dbReference>
<sequence length="559" mass="59457">PGAEYYTVVAETEQGLMTSCNSTDTYCPLYDMKCGQMYNITVTANNHVCQGVSTSTKEGLITTGEKIQKHSFSKERTMFTNVACQENHGTVSWEASWGAVGYVAHLAGRNGHSLSCYTSDTFCTVEGLHCGVIYHTSVIAVGETLNSSNSDVSFSTRESSCFVSQSKVELYVATATYSMGVAEQCNSTGSTCQFADLHCGETYEFSVAAYNDMCYSEVSSTVEIQTGMRATSLTMEDGRSKSCWSDSEHCGMPNIYCGQNYTVTVVASNKKCDSDPSEPDTLLPCIPTDVYVTVDCSTNDAVVSWTTSDPAFSYKVTAESTLGHMSLCETSDLNWLQCGQIYNVITVASNEHGADLSLSLSLRAVPCVPQQVEARVVCQSGAVAVSWEPSKGASSYTAVAQGSGGYESVCNSNQTTCLFSDLMCGHNYTITVSGLDDACSSAESDAVDIIPCKPTSVKASLRCSSNAAAVTWEPASGALSYFAVGVTADGVHLSECNSTMTYCDLGGLQCGQTYSVSVFALDESCSSVESDSASVRTGTDSLDTTFTRLILTRVGNTPL</sequence>
<organism evidence="2 3">
    <name type="scientific">Salarias fasciatus</name>
    <name type="common">Jewelled blenny</name>
    <name type="synonym">Blennius fasciatus</name>
    <dbReference type="NCBI Taxonomy" id="181472"/>
    <lineage>
        <taxon>Eukaryota</taxon>
        <taxon>Metazoa</taxon>
        <taxon>Chordata</taxon>
        <taxon>Craniata</taxon>
        <taxon>Vertebrata</taxon>
        <taxon>Euteleostomi</taxon>
        <taxon>Actinopterygii</taxon>
        <taxon>Neopterygii</taxon>
        <taxon>Teleostei</taxon>
        <taxon>Neoteleostei</taxon>
        <taxon>Acanthomorphata</taxon>
        <taxon>Ovalentaria</taxon>
        <taxon>Blenniimorphae</taxon>
        <taxon>Blenniiformes</taxon>
        <taxon>Blennioidei</taxon>
        <taxon>Blenniidae</taxon>
        <taxon>Salariinae</taxon>
        <taxon>Salarias</taxon>
    </lineage>
</organism>
<dbReference type="SUPFAM" id="SSF49265">
    <property type="entry name" value="Fibronectin type III"/>
    <property type="match status" value="3"/>
</dbReference>
<dbReference type="Pfam" id="PF00041">
    <property type="entry name" value="fn3"/>
    <property type="match status" value="1"/>
</dbReference>
<protein>
    <recommendedName>
        <fullName evidence="1">Fibronectin type-III domain-containing protein</fullName>
    </recommendedName>
</protein>
<dbReference type="PANTHER" id="PTHR47135">
    <property type="entry name" value="FIBRONECTIN TYPE III DOMAIN-CONTAINING PROTEIN 7"/>
    <property type="match status" value="1"/>
</dbReference>
<dbReference type="PANTHER" id="PTHR47135:SF3">
    <property type="entry name" value="FIBRONECTIN TYPE-III DOMAIN-CONTAINING PROTEIN"/>
    <property type="match status" value="1"/>
</dbReference>
<dbReference type="AlphaFoldDB" id="A0A672I5S4"/>
<evidence type="ECO:0000313" key="2">
    <source>
        <dbReference type="Ensembl" id="ENSSFAP00005036539.1"/>
    </source>
</evidence>
<dbReference type="InterPro" id="IPR036116">
    <property type="entry name" value="FN3_sf"/>
</dbReference>
<dbReference type="Gene3D" id="2.60.40.10">
    <property type="entry name" value="Immunoglobulins"/>
    <property type="match status" value="4"/>
</dbReference>
<reference evidence="2" key="1">
    <citation type="submission" date="2019-06" db="EMBL/GenBank/DDBJ databases">
        <authorList>
            <consortium name="Wellcome Sanger Institute Data Sharing"/>
        </authorList>
    </citation>
    <scope>NUCLEOTIDE SEQUENCE [LARGE SCALE GENOMIC DNA]</scope>
</reference>
<dbReference type="PROSITE" id="PS50853">
    <property type="entry name" value="FN3"/>
    <property type="match status" value="1"/>
</dbReference>
<reference evidence="2" key="3">
    <citation type="submission" date="2025-09" db="UniProtKB">
        <authorList>
            <consortium name="Ensembl"/>
        </authorList>
    </citation>
    <scope>IDENTIFICATION</scope>
</reference>
<dbReference type="CDD" id="cd00063">
    <property type="entry name" value="FN3"/>
    <property type="match status" value="3"/>
</dbReference>
<dbReference type="Ensembl" id="ENSSFAT00005037920.1">
    <property type="protein sequence ID" value="ENSSFAP00005036539.1"/>
    <property type="gene ID" value="ENSSFAG00005018448.1"/>
</dbReference>
<dbReference type="InterPro" id="IPR003961">
    <property type="entry name" value="FN3_dom"/>
</dbReference>